<evidence type="ECO:0000256" key="5">
    <source>
        <dbReference type="PIRSR" id="PIRSR625650-2"/>
    </source>
</evidence>
<evidence type="ECO:0000313" key="10">
    <source>
        <dbReference type="Proteomes" id="UP000199527"/>
    </source>
</evidence>
<dbReference type="RefSeq" id="WP_090365326.1">
    <property type="nucleotide sequence ID" value="NZ_FNEM01000008.1"/>
</dbReference>
<gene>
    <name evidence="9" type="ORF">SAMN04488540_10885</name>
</gene>
<dbReference type="InterPro" id="IPR025650">
    <property type="entry name" value="Alkyl-DHAP_Synthase"/>
</dbReference>
<comment type="similarity">
    <text evidence="1">Belongs to the FAD-binding oxidoreductase/transferase type 4 family.</text>
</comment>
<dbReference type="InterPro" id="IPR004113">
    <property type="entry name" value="FAD-bd_oxidored_4_C"/>
</dbReference>
<dbReference type="Pfam" id="PF02913">
    <property type="entry name" value="FAD-oxidase_C"/>
    <property type="match status" value="1"/>
</dbReference>
<feature type="binding site" evidence="5">
    <location>
        <position position="388"/>
    </location>
    <ligand>
        <name>substrate</name>
    </ligand>
</feature>
<dbReference type="Gene3D" id="3.30.43.10">
    <property type="entry name" value="Uridine Diphospho-n-acetylenolpyruvylglucosamine Reductase, domain 2"/>
    <property type="match status" value="1"/>
</dbReference>
<dbReference type="Pfam" id="PF01565">
    <property type="entry name" value="FAD_binding_4"/>
    <property type="match status" value="1"/>
</dbReference>
<dbReference type="Gene3D" id="3.30.300.330">
    <property type="match status" value="1"/>
</dbReference>
<dbReference type="OrthoDB" id="9811557at2"/>
<name>A0A1G8TU19_9GAMM</name>
<feature type="binding site" evidence="6">
    <location>
        <begin position="117"/>
        <end position="123"/>
    </location>
    <ligand>
        <name>FAD</name>
        <dbReference type="ChEBI" id="CHEBI:57692"/>
    </ligand>
</feature>
<reference evidence="10" key="1">
    <citation type="submission" date="2016-10" db="EMBL/GenBank/DDBJ databases">
        <authorList>
            <person name="Varghese N."/>
            <person name="Submissions S."/>
        </authorList>
    </citation>
    <scope>NUCLEOTIDE SEQUENCE [LARGE SCALE GENOMIC DNA]</scope>
    <source>
        <strain evidence="10">DSM 23317</strain>
    </source>
</reference>
<dbReference type="PANTHER" id="PTHR46568:SF1">
    <property type="entry name" value="ALKYLDIHYDROXYACETONEPHOSPHATE SYNTHASE, PEROXISOMAL"/>
    <property type="match status" value="1"/>
</dbReference>
<dbReference type="InterPro" id="IPR016164">
    <property type="entry name" value="FAD-linked_Oxase-like_C"/>
</dbReference>
<dbReference type="InterPro" id="IPR036318">
    <property type="entry name" value="FAD-bd_PCMH-like_sf"/>
</dbReference>
<dbReference type="Gene3D" id="3.30.70.3450">
    <property type="match status" value="1"/>
</dbReference>
<evidence type="ECO:0000256" key="6">
    <source>
        <dbReference type="PIRSR" id="PIRSR625650-3"/>
    </source>
</evidence>
<dbReference type="GO" id="GO:0071949">
    <property type="term" value="F:FAD binding"/>
    <property type="evidence" value="ECO:0007669"/>
    <property type="project" value="InterPro"/>
</dbReference>
<organism evidence="9 10">
    <name type="scientific">Ferrimonas sediminum</name>
    <dbReference type="NCBI Taxonomy" id="718193"/>
    <lineage>
        <taxon>Bacteria</taxon>
        <taxon>Pseudomonadati</taxon>
        <taxon>Pseudomonadota</taxon>
        <taxon>Gammaproteobacteria</taxon>
        <taxon>Alteromonadales</taxon>
        <taxon>Ferrimonadaceae</taxon>
        <taxon>Ferrimonas</taxon>
    </lineage>
</organism>
<dbReference type="SUPFAM" id="SSF55103">
    <property type="entry name" value="FAD-linked oxidases, C-terminal domain"/>
    <property type="match status" value="1"/>
</dbReference>
<dbReference type="Gene3D" id="3.30.465.10">
    <property type="match status" value="1"/>
</dbReference>
<dbReference type="EMBL" id="FNEM01000008">
    <property type="protein sequence ID" value="SDJ44979.1"/>
    <property type="molecule type" value="Genomic_DNA"/>
</dbReference>
<dbReference type="SUPFAM" id="SSF56176">
    <property type="entry name" value="FAD-binding/transporter-associated domain-like"/>
    <property type="match status" value="1"/>
</dbReference>
<comment type="cofactor">
    <cofactor evidence="6">
        <name>FAD</name>
        <dbReference type="ChEBI" id="CHEBI:57692"/>
    </cofactor>
</comment>
<dbReference type="InterPro" id="IPR006094">
    <property type="entry name" value="Oxid_FAD_bind_N"/>
</dbReference>
<evidence type="ECO:0000259" key="8">
    <source>
        <dbReference type="PROSITE" id="PS51387"/>
    </source>
</evidence>
<keyword evidence="3 6" id="KW-0274">FAD</keyword>
<dbReference type="PANTHER" id="PTHR46568">
    <property type="entry name" value="ALKYLDIHYDROXYACETONEPHOSPHATE SYNTHASE, PEROXISOMAL"/>
    <property type="match status" value="1"/>
</dbReference>
<dbReference type="AlphaFoldDB" id="A0A1G8TU19"/>
<dbReference type="InterPro" id="IPR016169">
    <property type="entry name" value="FAD-bd_PCMH_sub2"/>
</dbReference>
<protein>
    <submittedName>
        <fullName evidence="9">Alkyldihydroxyacetonephosphate synthase</fullName>
    </submittedName>
</protein>
<dbReference type="InterPro" id="IPR016167">
    <property type="entry name" value="FAD-bd_PCMH_sub1"/>
</dbReference>
<proteinExistence type="inferred from homology"/>
<feature type="domain" description="FAD-binding PCMH-type" evidence="8">
    <location>
        <begin position="85"/>
        <end position="265"/>
    </location>
</feature>
<sequence>MEKVWNGWGEAHKQKPLPAIAHQVLTQLLGSATPLPEASLEQAASRLPPSRLPEHELYHIDAETRVRYARGQSLPDWLAFKAGEVGVAPDAVAFPQNRDQLEQLLAFAGKHNAILIPYGGGTSVVGHINPCAGDQAVITVSMERMNRLLSLDTTSQLAWFEAGVRGPDLEAQLNARGYTLGHFPQSFEWSTLGGWIASRSSGQQSLHYGRIEQLFSSGVVHTPQGPLSLPSFPASSAGPDWREMVLGSEGRLGILSEAEVRVQPLPEQERFYVTFFPSWRAGLAAIREIAQRNVSASMMRLSHPTETSTHLQLALPQPKLGRLQRLFRLLGLGDEPAMMTWGVSGSGRQVRQSRRAIKAIARRYRGRLALKGLGDHWRKNRYSAPYLRQSLWQHGYLVDTFETAANWDKVPALQVQMEAALKRAAGDTPLLCYTHLSHVYKQGCSLYTTYVFPAQADFQASLATWQKLKAAASTAVVEGGGTISHQHGVGKDHSPYLHHEKDPLTQAGIQAVFDRYDPQGIMNPGTLMERL</sequence>
<keyword evidence="2" id="KW-0285">Flavoprotein</keyword>
<dbReference type="Proteomes" id="UP000199527">
    <property type="component" value="Unassembled WGS sequence"/>
</dbReference>
<dbReference type="InterPro" id="IPR016166">
    <property type="entry name" value="FAD-bd_PCMH"/>
</dbReference>
<keyword evidence="10" id="KW-1185">Reference proteome</keyword>
<accession>A0A1G8TU19</accession>
<dbReference type="GO" id="GO:0008609">
    <property type="term" value="F:alkylglycerone-phosphate synthase activity"/>
    <property type="evidence" value="ECO:0007669"/>
    <property type="project" value="InterPro"/>
</dbReference>
<dbReference type="PROSITE" id="PS51387">
    <property type="entry name" value="FAD_PCMH"/>
    <property type="match status" value="1"/>
</dbReference>
<evidence type="ECO:0000256" key="4">
    <source>
        <dbReference type="PIRSR" id="PIRSR625650-1"/>
    </source>
</evidence>
<evidence type="ECO:0000256" key="7">
    <source>
        <dbReference type="PIRSR" id="PIRSR625650-4"/>
    </source>
</evidence>
<evidence type="ECO:0000256" key="3">
    <source>
        <dbReference type="ARBA" id="ARBA00022827"/>
    </source>
</evidence>
<feature type="active site" description="Proton donor/acceptor" evidence="4">
    <location>
        <position position="447"/>
    </location>
</feature>
<feature type="site" description="Important for enzyme activity" evidence="7">
    <location>
        <position position="300"/>
    </location>
</feature>
<evidence type="ECO:0000313" key="9">
    <source>
        <dbReference type="EMBL" id="SDJ44979.1"/>
    </source>
</evidence>
<dbReference type="GO" id="GO:0008610">
    <property type="term" value="P:lipid biosynthetic process"/>
    <property type="evidence" value="ECO:0007669"/>
    <property type="project" value="InterPro"/>
</dbReference>
<evidence type="ECO:0000256" key="1">
    <source>
        <dbReference type="ARBA" id="ARBA00008000"/>
    </source>
</evidence>
<evidence type="ECO:0000256" key="2">
    <source>
        <dbReference type="ARBA" id="ARBA00022630"/>
    </source>
</evidence>